<gene>
    <name evidence="1" type="ORF">L6452_23881</name>
</gene>
<dbReference type="EMBL" id="CM042054">
    <property type="protein sequence ID" value="KAI3706265.1"/>
    <property type="molecule type" value="Genomic_DNA"/>
</dbReference>
<sequence>MHLCWCQGHSSDQFHPIPEVQSLWLQRNGILADKAIYGNLVPRTVNASNLDDDTGWFIEFVHGFLG</sequence>
<proteinExistence type="predicted"/>
<reference evidence="1 2" key="2">
    <citation type="journal article" date="2022" name="Mol. Ecol. Resour.">
        <title>The genomes of chicory, endive, great burdock and yacon provide insights into Asteraceae paleo-polyploidization history and plant inulin production.</title>
        <authorList>
            <person name="Fan W."/>
            <person name="Wang S."/>
            <person name="Wang H."/>
            <person name="Wang A."/>
            <person name="Jiang F."/>
            <person name="Liu H."/>
            <person name="Zhao H."/>
            <person name="Xu D."/>
            <person name="Zhang Y."/>
        </authorList>
    </citation>
    <scope>NUCLEOTIDE SEQUENCE [LARGE SCALE GENOMIC DNA]</scope>
    <source>
        <strain evidence="2">cv. Niubang</strain>
    </source>
</reference>
<dbReference type="Proteomes" id="UP001055879">
    <property type="component" value="Linkage Group LG08"/>
</dbReference>
<name>A0ACB9A8J8_ARCLA</name>
<protein>
    <submittedName>
        <fullName evidence="1">Uncharacterized protein</fullName>
    </submittedName>
</protein>
<evidence type="ECO:0000313" key="1">
    <source>
        <dbReference type="EMBL" id="KAI3706265.1"/>
    </source>
</evidence>
<organism evidence="1 2">
    <name type="scientific">Arctium lappa</name>
    <name type="common">Greater burdock</name>
    <name type="synonym">Lappa major</name>
    <dbReference type="NCBI Taxonomy" id="4217"/>
    <lineage>
        <taxon>Eukaryota</taxon>
        <taxon>Viridiplantae</taxon>
        <taxon>Streptophyta</taxon>
        <taxon>Embryophyta</taxon>
        <taxon>Tracheophyta</taxon>
        <taxon>Spermatophyta</taxon>
        <taxon>Magnoliopsida</taxon>
        <taxon>eudicotyledons</taxon>
        <taxon>Gunneridae</taxon>
        <taxon>Pentapetalae</taxon>
        <taxon>asterids</taxon>
        <taxon>campanulids</taxon>
        <taxon>Asterales</taxon>
        <taxon>Asteraceae</taxon>
        <taxon>Carduoideae</taxon>
        <taxon>Cardueae</taxon>
        <taxon>Arctiinae</taxon>
        <taxon>Arctium</taxon>
    </lineage>
</organism>
<accession>A0ACB9A8J8</accession>
<evidence type="ECO:0000313" key="2">
    <source>
        <dbReference type="Proteomes" id="UP001055879"/>
    </source>
</evidence>
<comment type="caution">
    <text evidence="1">The sequence shown here is derived from an EMBL/GenBank/DDBJ whole genome shotgun (WGS) entry which is preliminary data.</text>
</comment>
<reference evidence="2" key="1">
    <citation type="journal article" date="2022" name="Mol. Ecol. Resour.">
        <title>The genomes of chicory, endive, great burdock and yacon provide insights into Asteraceae palaeo-polyploidization history and plant inulin production.</title>
        <authorList>
            <person name="Fan W."/>
            <person name="Wang S."/>
            <person name="Wang H."/>
            <person name="Wang A."/>
            <person name="Jiang F."/>
            <person name="Liu H."/>
            <person name="Zhao H."/>
            <person name="Xu D."/>
            <person name="Zhang Y."/>
        </authorList>
    </citation>
    <scope>NUCLEOTIDE SEQUENCE [LARGE SCALE GENOMIC DNA]</scope>
    <source>
        <strain evidence="2">cv. Niubang</strain>
    </source>
</reference>
<keyword evidence="2" id="KW-1185">Reference proteome</keyword>